<accession>A0A438DK84</accession>
<protein>
    <submittedName>
        <fullName evidence="1">Uncharacterized protein</fullName>
    </submittedName>
</protein>
<dbReference type="Pfam" id="PF04578">
    <property type="entry name" value="DUF594"/>
    <property type="match status" value="1"/>
</dbReference>
<dbReference type="Proteomes" id="UP000288805">
    <property type="component" value="Unassembled WGS sequence"/>
</dbReference>
<evidence type="ECO:0000313" key="1">
    <source>
        <dbReference type="EMBL" id="RVW35766.1"/>
    </source>
</evidence>
<organism evidence="1 2">
    <name type="scientific">Vitis vinifera</name>
    <name type="common">Grape</name>
    <dbReference type="NCBI Taxonomy" id="29760"/>
    <lineage>
        <taxon>Eukaryota</taxon>
        <taxon>Viridiplantae</taxon>
        <taxon>Streptophyta</taxon>
        <taxon>Embryophyta</taxon>
        <taxon>Tracheophyta</taxon>
        <taxon>Spermatophyta</taxon>
        <taxon>Magnoliopsida</taxon>
        <taxon>eudicotyledons</taxon>
        <taxon>Gunneridae</taxon>
        <taxon>Pentapetalae</taxon>
        <taxon>rosids</taxon>
        <taxon>Vitales</taxon>
        <taxon>Vitaceae</taxon>
        <taxon>Viteae</taxon>
        <taxon>Vitis</taxon>
    </lineage>
</organism>
<reference evidence="1 2" key="1">
    <citation type="journal article" date="2018" name="PLoS Genet.">
        <title>Population sequencing reveals clonal diversity and ancestral inbreeding in the grapevine cultivar Chardonnay.</title>
        <authorList>
            <person name="Roach M.J."/>
            <person name="Johnson D.L."/>
            <person name="Bohlmann J."/>
            <person name="van Vuuren H.J."/>
            <person name="Jones S.J."/>
            <person name="Pretorius I.S."/>
            <person name="Schmidt S.A."/>
            <person name="Borneman A.R."/>
        </authorList>
    </citation>
    <scope>NUCLEOTIDE SEQUENCE [LARGE SCALE GENOMIC DNA]</scope>
    <source>
        <strain evidence="2">cv. Chardonnay</strain>
        <tissue evidence="1">Leaf</tissue>
    </source>
</reference>
<sequence length="220" mass="25174">MVYLLVKHPVMLPDGIGQIRFQDSCAEATDIFKEIEASQCYPKPVGWPSLCNPWRQKRNGIVKEMGVDGHVWVEMLCYAACHCPRNHHAEKLRLGGELLTHVWLLMAHFGITEHSFCATHERMTLAMDPPFYLLFSHNTEEKEASTRLNLGIGTAKFREHKRHAYYFVSYDNGLSQVNKSMRAAHSYLASNASFGIAEHFKILQGHARTEVDIDWNTDEN</sequence>
<dbReference type="AlphaFoldDB" id="A0A438DK84"/>
<evidence type="ECO:0000313" key="2">
    <source>
        <dbReference type="Proteomes" id="UP000288805"/>
    </source>
</evidence>
<dbReference type="EMBL" id="QGNW01001593">
    <property type="protein sequence ID" value="RVW35766.1"/>
    <property type="molecule type" value="Genomic_DNA"/>
</dbReference>
<dbReference type="PANTHER" id="PTHR31325">
    <property type="entry name" value="OS01G0798800 PROTEIN-RELATED"/>
    <property type="match status" value="1"/>
</dbReference>
<dbReference type="InterPro" id="IPR007658">
    <property type="entry name" value="DUF594"/>
</dbReference>
<name>A0A438DK84_VITVI</name>
<gene>
    <name evidence="1" type="ORF">CK203_082547</name>
</gene>
<proteinExistence type="predicted"/>
<comment type="caution">
    <text evidence="1">The sequence shown here is derived from an EMBL/GenBank/DDBJ whole genome shotgun (WGS) entry which is preliminary data.</text>
</comment>